<protein>
    <submittedName>
        <fullName evidence="3">KOW domain-containing RNA-binding protein</fullName>
    </submittedName>
</protein>
<dbReference type="RefSeq" id="WP_022286975.1">
    <property type="nucleotide sequence ID" value="NZ_JAOQJZ010000007.1"/>
</dbReference>
<evidence type="ECO:0000313" key="4">
    <source>
        <dbReference type="Proteomes" id="UP001208131"/>
    </source>
</evidence>
<keyword evidence="2" id="KW-0687">Ribonucleoprotein</keyword>
<evidence type="ECO:0000256" key="2">
    <source>
        <dbReference type="ARBA" id="ARBA00023274"/>
    </source>
</evidence>
<name>A0AAE3LHM0_9FIRM</name>
<dbReference type="CDD" id="cd06088">
    <property type="entry name" value="KOW_RPL14"/>
    <property type="match status" value="1"/>
</dbReference>
<dbReference type="GO" id="GO:0005840">
    <property type="term" value="C:ribosome"/>
    <property type="evidence" value="ECO:0007669"/>
    <property type="project" value="UniProtKB-KW"/>
</dbReference>
<reference evidence="3 4" key="1">
    <citation type="journal article" date="2021" name="ISME Commun">
        <title>Automated analysis of genomic sequences facilitates high-throughput and comprehensive description of bacteria.</title>
        <authorList>
            <person name="Hitch T.C.A."/>
        </authorList>
    </citation>
    <scope>NUCLEOTIDE SEQUENCE [LARGE SCALE GENOMIC DNA]</scope>
    <source>
        <strain evidence="3 4">Sanger_31</strain>
    </source>
</reference>
<sequence>MTEKSVVDIPIGSVVLANAGRDKGRYFVAVAASGGFVYIADGKERKLEKPKRKNIKHISPAGVNISTDELTNRKLRRLIQGFDPNRVTADQNLLDGEVF</sequence>
<dbReference type="SUPFAM" id="SSF50104">
    <property type="entry name" value="Translation proteins SH3-like domain"/>
    <property type="match status" value="1"/>
</dbReference>
<dbReference type="Proteomes" id="UP001208131">
    <property type="component" value="Unassembled WGS sequence"/>
</dbReference>
<proteinExistence type="predicted"/>
<comment type="caution">
    <text evidence="3">The sequence shown here is derived from an EMBL/GenBank/DDBJ whole genome shotgun (WGS) entry which is preliminary data.</text>
</comment>
<dbReference type="GO" id="GO:1990904">
    <property type="term" value="C:ribonucleoprotein complex"/>
    <property type="evidence" value="ECO:0007669"/>
    <property type="project" value="UniProtKB-KW"/>
</dbReference>
<dbReference type="EMBL" id="JAOQJZ010000007">
    <property type="protein sequence ID" value="MCU6705824.1"/>
    <property type="molecule type" value="Genomic_DNA"/>
</dbReference>
<gene>
    <name evidence="3" type="ORF">OCV57_07795</name>
</gene>
<dbReference type="AlphaFoldDB" id="A0AAE3LHM0"/>
<accession>A0AAE3LHM0</accession>
<organism evidence="3 4">
    <name type="scientific">Hominimerdicola aceti</name>
    <dbReference type="NCBI Taxonomy" id="2981726"/>
    <lineage>
        <taxon>Bacteria</taxon>
        <taxon>Bacillati</taxon>
        <taxon>Bacillota</taxon>
        <taxon>Clostridia</taxon>
        <taxon>Eubacteriales</taxon>
        <taxon>Oscillospiraceae</taxon>
        <taxon>Hominimerdicola</taxon>
    </lineage>
</organism>
<dbReference type="InterPro" id="IPR008991">
    <property type="entry name" value="Translation_prot_SH3-like_sf"/>
</dbReference>
<evidence type="ECO:0000313" key="3">
    <source>
        <dbReference type="EMBL" id="MCU6705824.1"/>
    </source>
</evidence>
<dbReference type="InterPro" id="IPR041985">
    <property type="entry name" value="Ribosomal_eL14_KOW"/>
</dbReference>
<keyword evidence="4" id="KW-1185">Reference proteome</keyword>
<keyword evidence="1" id="KW-0689">Ribosomal protein</keyword>
<evidence type="ECO:0000256" key="1">
    <source>
        <dbReference type="ARBA" id="ARBA00022980"/>
    </source>
</evidence>